<keyword evidence="3" id="KW-1003">Cell membrane</keyword>
<comment type="subcellular location">
    <subcellularLocation>
        <location evidence="1">Cell inner membrane</location>
        <topology evidence="1">Single-pass membrane protein</topology>
    </subcellularLocation>
</comment>
<keyword evidence="7" id="KW-1133">Transmembrane helix</keyword>
<evidence type="ECO:0000256" key="9">
    <source>
        <dbReference type="ARBA" id="ARBA00025772"/>
    </source>
</evidence>
<dbReference type="InterPro" id="IPR022346">
    <property type="entry name" value="T2SS_GspH"/>
</dbReference>
<accession>A0A0D5XUN4</accession>
<evidence type="ECO:0000313" key="13">
    <source>
        <dbReference type="Proteomes" id="UP000032748"/>
    </source>
</evidence>
<evidence type="ECO:0000256" key="10">
    <source>
        <dbReference type="ARBA" id="ARBA00030775"/>
    </source>
</evidence>
<dbReference type="RefSeq" id="WP_045886704.1">
    <property type="nucleotide sequence ID" value="NZ_CP011110.1"/>
</dbReference>
<reference evidence="12 13" key="1">
    <citation type="journal article" date="2015" name="Mol. Plant Microbe Interact.">
        <title>Comparative Genomic Analysis of Pseudomonas chlororaphis PCL1606 Reveals New Insight into Antifungal Compounds Involved in Biocontrol.</title>
        <authorList>
            <person name="Calderon C.E."/>
            <person name="Ramos C."/>
            <person name="de Vicente A."/>
            <person name="Cazorla F.M."/>
        </authorList>
    </citation>
    <scope>NUCLEOTIDE SEQUENCE [LARGE SCALE GENOMIC DNA]</scope>
    <source>
        <strain evidence="12 13">PCL1606</strain>
    </source>
</reference>
<dbReference type="SUPFAM" id="SSF54523">
    <property type="entry name" value="Pili subunits"/>
    <property type="match status" value="1"/>
</dbReference>
<evidence type="ECO:0000313" key="12">
    <source>
        <dbReference type="EMBL" id="AKA22399.1"/>
    </source>
</evidence>
<evidence type="ECO:0000256" key="6">
    <source>
        <dbReference type="ARBA" id="ARBA00022692"/>
    </source>
</evidence>
<sequence>MGYCTKGFTLLELLVALAVSAILLTLVVPAFSQMAQRAKADSDLSELLRSLNYARLEAIERGLPVHLRPEAVDADWGRGLEIYQGEGPATNVLRVVPAVSRGARLTLTSGFDSIVFNALGGVSAAVSPVMTYVLGEQRRTITLCLNGRIAVGEECK</sequence>
<evidence type="ECO:0000259" key="11">
    <source>
        <dbReference type="Pfam" id="PF12019"/>
    </source>
</evidence>
<dbReference type="KEGG" id="pcz:PCL1606_09440"/>
<evidence type="ECO:0000256" key="8">
    <source>
        <dbReference type="ARBA" id="ARBA00023136"/>
    </source>
</evidence>
<dbReference type="GO" id="GO:0005886">
    <property type="term" value="C:plasma membrane"/>
    <property type="evidence" value="ECO:0007669"/>
    <property type="project" value="UniProtKB-SubCell"/>
</dbReference>
<dbReference type="Pfam" id="PF12019">
    <property type="entry name" value="GspH"/>
    <property type="match status" value="1"/>
</dbReference>
<evidence type="ECO:0000256" key="1">
    <source>
        <dbReference type="ARBA" id="ARBA00004377"/>
    </source>
</evidence>
<dbReference type="InterPro" id="IPR045584">
    <property type="entry name" value="Pilin-like"/>
</dbReference>
<dbReference type="PROSITE" id="PS00409">
    <property type="entry name" value="PROKAR_NTER_METHYL"/>
    <property type="match status" value="1"/>
</dbReference>
<keyword evidence="4" id="KW-0488">Methylation</keyword>
<dbReference type="OrthoDB" id="2313614at2"/>
<keyword evidence="8" id="KW-0472">Membrane</keyword>
<comment type="similarity">
    <text evidence="9">Belongs to the GSP H family.</text>
</comment>
<keyword evidence="5" id="KW-0997">Cell inner membrane</keyword>
<evidence type="ECO:0000256" key="3">
    <source>
        <dbReference type="ARBA" id="ARBA00022475"/>
    </source>
</evidence>
<feature type="domain" description="General secretion pathway GspH" evidence="11">
    <location>
        <begin position="46"/>
        <end position="146"/>
    </location>
</feature>
<keyword evidence="6" id="KW-0812">Transmembrane</keyword>
<dbReference type="EMBL" id="CP011110">
    <property type="protein sequence ID" value="AKA22399.1"/>
    <property type="molecule type" value="Genomic_DNA"/>
</dbReference>
<dbReference type="GO" id="GO:0015627">
    <property type="term" value="C:type II protein secretion system complex"/>
    <property type="evidence" value="ECO:0007669"/>
    <property type="project" value="InterPro"/>
</dbReference>
<dbReference type="PATRIC" id="fig|587753.10.peg.938"/>
<dbReference type="Proteomes" id="UP000032748">
    <property type="component" value="Chromosome"/>
</dbReference>
<protein>
    <recommendedName>
        <fullName evidence="2">Type II secretion system protein H</fullName>
    </recommendedName>
    <alternativeName>
        <fullName evidence="10">General secretion pathway protein H</fullName>
    </alternativeName>
</protein>
<evidence type="ECO:0000256" key="5">
    <source>
        <dbReference type="ARBA" id="ARBA00022519"/>
    </source>
</evidence>
<dbReference type="Gene3D" id="3.55.40.10">
    <property type="entry name" value="minor pseudopilin epsh domain"/>
    <property type="match status" value="1"/>
</dbReference>
<dbReference type="NCBIfam" id="TIGR02532">
    <property type="entry name" value="IV_pilin_GFxxxE"/>
    <property type="match status" value="1"/>
</dbReference>
<evidence type="ECO:0000256" key="7">
    <source>
        <dbReference type="ARBA" id="ARBA00022989"/>
    </source>
</evidence>
<dbReference type="GO" id="GO:0015628">
    <property type="term" value="P:protein secretion by the type II secretion system"/>
    <property type="evidence" value="ECO:0007669"/>
    <property type="project" value="InterPro"/>
</dbReference>
<dbReference type="InterPro" id="IPR012902">
    <property type="entry name" value="N_methyl_site"/>
</dbReference>
<evidence type="ECO:0000256" key="2">
    <source>
        <dbReference type="ARBA" id="ARBA00021549"/>
    </source>
</evidence>
<evidence type="ECO:0000256" key="4">
    <source>
        <dbReference type="ARBA" id="ARBA00022481"/>
    </source>
</evidence>
<dbReference type="AlphaFoldDB" id="A0A0D5XUN4"/>
<name>A0A0D5XUN4_9PSED</name>
<dbReference type="Pfam" id="PF07963">
    <property type="entry name" value="N_methyl"/>
    <property type="match status" value="1"/>
</dbReference>
<gene>
    <name evidence="12" type="ORF">PCL1606_09440</name>
</gene>
<organism evidence="12 13">
    <name type="scientific">Pseudomonas chlororaphis</name>
    <dbReference type="NCBI Taxonomy" id="587753"/>
    <lineage>
        <taxon>Bacteria</taxon>
        <taxon>Pseudomonadati</taxon>
        <taxon>Pseudomonadota</taxon>
        <taxon>Gammaproteobacteria</taxon>
        <taxon>Pseudomonadales</taxon>
        <taxon>Pseudomonadaceae</taxon>
        <taxon>Pseudomonas</taxon>
    </lineage>
</organism>
<proteinExistence type="inferred from homology"/>